<evidence type="ECO:0000313" key="12">
    <source>
        <dbReference type="EMBL" id="APD74836.1"/>
    </source>
</evidence>
<dbReference type="GO" id="GO:0098552">
    <property type="term" value="C:side of membrane"/>
    <property type="evidence" value="ECO:0007669"/>
    <property type="project" value="UniProtKB-KW"/>
</dbReference>
<evidence type="ECO:0000256" key="3">
    <source>
        <dbReference type="ARBA" id="ARBA00022475"/>
    </source>
</evidence>
<dbReference type="InterPro" id="IPR019609">
    <property type="entry name" value="Variant_surf_glycoprt_trypan_C"/>
</dbReference>
<comment type="subcellular location">
    <subcellularLocation>
        <location evidence="2">Cell membrane</location>
        <topology evidence="2">Lipid-anchor</topology>
        <topology evidence="2">GPI-anchor</topology>
    </subcellularLocation>
</comment>
<accession>A0A1J0RAL8</accession>
<dbReference type="AlphaFoldDB" id="A0A1J0RAL8"/>
<evidence type="ECO:0000256" key="5">
    <source>
        <dbReference type="ARBA" id="ARBA00023136"/>
    </source>
</evidence>
<evidence type="ECO:0000256" key="7">
    <source>
        <dbReference type="ARBA" id="ARBA00023288"/>
    </source>
</evidence>
<protein>
    <submittedName>
        <fullName evidence="12">Variant surface glycoprotein 1125.4312</fullName>
    </submittedName>
</protein>
<keyword evidence="8" id="KW-0175">Coiled coil</keyword>
<keyword evidence="5" id="KW-0472">Membrane</keyword>
<dbReference type="GO" id="GO:0005886">
    <property type="term" value="C:plasma membrane"/>
    <property type="evidence" value="ECO:0007669"/>
    <property type="project" value="UniProtKB-SubCell"/>
</dbReference>
<feature type="region of interest" description="Disordered" evidence="9">
    <location>
        <begin position="410"/>
        <end position="473"/>
    </location>
</feature>
<dbReference type="EMBL" id="KX700880">
    <property type="protein sequence ID" value="APD74836.1"/>
    <property type="molecule type" value="Genomic_DNA"/>
</dbReference>
<evidence type="ECO:0000259" key="11">
    <source>
        <dbReference type="Pfam" id="PF10659"/>
    </source>
</evidence>
<dbReference type="VEuPathDB" id="TriTrypDB:Tb1125.11.20060"/>
<feature type="compositionally biased region" description="Basic and acidic residues" evidence="9">
    <location>
        <begin position="410"/>
        <end position="446"/>
    </location>
</feature>
<dbReference type="SUPFAM" id="SSF118251">
    <property type="entry name" value="Variant surface glycoprotein MITAT 1.2, VSG 221, C-terminal domain"/>
    <property type="match status" value="1"/>
</dbReference>
<feature type="compositionally biased region" description="Basic and acidic residues" evidence="9">
    <location>
        <begin position="367"/>
        <end position="380"/>
    </location>
</feature>
<dbReference type="VEuPathDB" id="TriTrypDB:Tb427_000709900"/>
<evidence type="ECO:0000256" key="2">
    <source>
        <dbReference type="ARBA" id="ARBA00004609"/>
    </source>
</evidence>
<keyword evidence="3" id="KW-1003">Cell membrane</keyword>
<keyword evidence="6" id="KW-0325">Glycoprotein</keyword>
<keyword evidence="10" id="KW-0732">Signal</keyword>
<evidence type="ECO:0000256" key="4">
    <source>
        <dbReference type="ARBA" id="ARBA00022622"/>
    </source>
</evidence>
<keyword evidence="4" id="KW-0336">GPI-anchor</keyword>
<feature type="chain" id="PRO_5012995182" evidence="10">
    <location>
        <begin position="23"/>
        <end position="499"/>
    </location>
</feature>
<keyword evidence="7" id="KW-0449">Lipoprotein</keyword>
<proteinExistence type="predicted"/>
<dbReference type="VEuPathDB" id="TriTrypDB:Tb427_000592600"/>
<feature type="domain" description="Trypanosome variant surface glycoprotein C-terminal" evidence="11">
    <location>
        <begin position="382"/>
        <end position="498"/>
    </location>
</feature>
<feature type="compositionally biased region" description="Basic and acidic residues" evidence="9">
    <location>
        <begin position="460"/>
        <end position="473"/>
    </location>
</feature>
<comment type="function">
    <text evidence="1">VSG forms a coat on the surface of the parasite. The trypanosome evades the immune response of the host by expressing a series of antigenically distinct VSGs from an estimated 1000 VSG genes.</text>
</comment>
<evidence type="ECO:0000256" key="10">
    <source>
        <dbReference type="SAM" id="SignalP"/>
    </source>
</evidence>
<evidence type="ECO:0000256" key="8">
    <source>
        <dbReference type="SAM" id="Coils"/>
    </source>
</evidence>
<dbReference type="InterPro" id="IPR027446">
    <property type="entry name" value="VSG_C_dom_sf"/>
</dbReference>
<organism evidence="12">
    <name type="scientific">Trypanosoma brucei</name>
    <dbReference type="NCBI Taxonomy" id="5691"/>
    <lineage>
        <taxon>Eukaryota</taxon>
        <taxon>Discoba</taxon>
        <taxon>Euglenozoa</taxon>
        <taxon>Kinetoplastea</taxon>
        <taxon>Metakinetoplastina</taxon>
        <taxon>Trypanosomatida</taxon>
        <taxon>Trypanosomatidae</taxon>
        <taxon>Trypanosoma</taxon>
    </lineage>
</organism>
<sequence length="499" mass="53155">MAAALAASWIAALCITTYKTSASKAVKCDSGCECAMRLHNALAFYTEEQERAEANLALMTDQILKLTIAATAGDDDLKSKSLPALAATGEIFQTCRAAAQAGRKLLADHEPKLTTAARAITLIEQLSQAGGKTELTARTGAGQFTATSLTTKTAGTAMPDECAKVQLTEERTKFDPTNESENMLLPELTPITEVTINCKHGGGNTNCVSTGITQDTGKLTFNSIIKIGSAEATTGTKTRGSTELEATIQGIQTELYTAKGTDHDAIGFLGTKHGNGKGDCDGDHATNKGACANFKKANGEVAKPKWLTNLQAAATAARQEEEKERAVAQAVARIRTLNSTLTTLLATSMIATQLGDHKQTVPTTTRVGDKSKNQQEEAEKECNKVNSEDECRGKTDCTYDKQGKKCTLSKEAKKEAEKEAKPETGGKDDKKDRCNKHGTDKTKCEAENTAGQTPVCGFRKGKEGETDEPDKEKCRNGSFLTSKQFALSVVSAAFVALLF</sequence>
<feature type="signal peptide" evidence="10">
    <location>
        <begin position="1"/>
        <end position="22"/>
    </location>
</feature>
<feature type="region of interest" description="Disordered" evidence="9">
    <location>
        <begin position="359"/>
        <end position="380"/>
    </location>
</feature>
<evidence type="ECO:0000256" key="9">
    <source>
        <dbReference type="SAM" id="MobiDB-lite"/>
    </source>
</evidence>
<dbReference type="VEuPathDB" id="TriTrypDB:Tb927.11.20060"/>
<feature type="coiled-coil region" evidence="8">
    <location>
        <begin position="35"/>
        <end position="62"/>
    </location>
</feature>
<name>A0A1J0RAL8_9TRYP</name>
<reference evidence="12" key="1">
    <citation type="submission" date="2016-08" db="EMBL/GenBank/DDBJ databases">
        <title>VSG repertoire of Trypanosoma brucei EATRO 1125.</title>
        <authorList>
            <person name="Cross G.A."/>
        </authorList>
    </citation>
    <scope>NUCLEOTIDE SEQUENCE</scope>
    <source>
        <strain evidence="12">EATRO 1125</strain>
    </source>
</reference>
<evidence type="ECO:0000256" key="1">
    <source>
        <dbReference type="ARBA" id="ARBA00002523"/>
    </source>
</evidence>
<dbReference type="Pfam" id="PF10659">
    <property type="entry name" value="Trypan_glycop_C"/>
    <property type="match status" value="1"/>
</dbReference>
<evidence type="ECO:0000256" key="6">
    <source>
        <dbReference type="ARBA" id="ARBA00023180"/>
    </source>
</evidence>